<dbReference type="AlphaFoldDB" id="D3UFE4"/>
<accession>D3UFE4</accession>
<name>D3UFE4_DICDI</name>
<proteinExistence type="predicted"/>
<evidence type="ECO:0000313" key="1">
    <source>
        <dbReference type="EMBL" id="CBA34793.1"/>
    </source>
</evidence>
<organism evidence="1">
    <name type="scientific">Dictyostelium discoideum</name>
    <name type="common">Social amoeba</name>
    <dbReference type="NCBI Taxonomy" id="44689"/>
    <lineage>
        <taxon>Eukaryota</taxon>
        <taxon>Amoebozoa</taxon>
        <taxon>Evosea</taxon>
        <taxon>Eumycetozoa</taxon>
        <taxon>Dictyostelia</taxon>
        <taxon>Dictyosteliales</taxon>
        <taxon>Dictyosteliaceae</taxon>
        <taxon>Dictyostelium</taxon>
    </lineage>
</organism>
<sequence length="208" mass="24230">MYSYNCESLDCFLLNSETNVLDYLNTLVNTLDTNPISNQAIDNFQDQLDLPNFENHESLAISITPTSFSYDPCFDTNGYSDLTSLLNSIHSFSRQDKIIELEKVHSWEKIILLYKSLTIDGNFLKNNPEARINIARYIIYYKNTLQQLINYYLDREDIDLEKWNGAIEKNKILLHQRLKSMFDILKSSPSQTSEKEFCDALQLPAIYQ</sequence>
<dbReference type="EMBL" id="FN543121">
    <property type="protein sequence ID" value="CBA34793.1"/>
    <property type="molecule type" value="Genomic_DNA"/>
</dbReference>
<gene>
    <name evidence="1" type="primary">matC</name>
</gene>
<protein>
    <submittedName>
        <fullName evidence="1">MatC protein</fullName>
    </submittedName>
</protein>
<reference evidence="1" key="1">
    <citation type="journal article" date="2010" name="Science">
        <title>Sex determination in the social amoeba Dictyostelium discoideum.</title>
        <authorList>
            <person name="Bloomfield G."/>
            <person name="Skelton J."/>
            <person name="Ivens A."/>
            <person name="Tanaka Y."/>
            <person name="Kay R.R."/>
        </authorList>
    </citation>
    <scope>NUCLEOTIDE SEQUENCE</scope>
    <source>
        <strain evidence="1">NYA64</strain>
    </source>
</reference>